<proteinExistence type="predicted"/>
<keyword evidence="1" id="KW-0732">Signal</keyword>
<accession>A0A9E2NMJ2</accession>
<dbReference type="PROSITE" id="PS51257">
    <property type="entry name" value="PROKAR_LIPOPROTEIN"/>
    <property type="match status" value="1"/>
</dbReference>
<comment type="caution">
    <text evidence="2">The sequence shown here is derived from an EMBL/GenBank/DDBJ whole genome shotgun (WGS) entry which is preliminary data.</text>
</comment>
<organism evidence="2 3">
    <name type="scientific">Candidatus Cellulosilyticum pullistercoris</name>
    <dbReference type="NCBI Taxonomy" id="2838521"/>
    <lineage>
        <taxon>Bacteria</taxon>
        <taxon>Bacillati</taxon>
        <taxon>Bacillota</taxon>
        <taxon>Clostridia</taxon>
        <taxon>Lachnospirales</taxon>
        <taxon>Cellulosilyticaceae</taxon>
        <taxon>Cellulosilyticum</taxon>
    </lineage>
</organism>
<dbReference type="Proteomes" id="UP000824229">
    <property type="component" value="Unassembled WGS sequence"/>
</dbReference>
<reference evidence="2" key="2">
    <citation type="submission" date="2021-04" db="EMBL/GenBank/DDBJ databases">
        <authorList>
            <person name="Gilroy R."/>
        </authorList>
    </citation>
    <scope>NUCLEOTIDE SEQUENCE</scope>
    <source>
        <strain evidence="2">B5-657</strain>
    </source>
</reference>
<evidence type="ECO:0000313" key="2">
    <source>
        <dbReference type="EMBL" id="MBU3805129.1"/>
    </source>
</evidence>
<reference evidence="2" key="1">
    <citation type="journal article" date="2021" name="PeerJ">
        <title>Extensive microbial diversity within the chicken gut microbiome revealed by metagenomics and culture.</title>
        <authorList>
            <person name="Gilroy R."/>
            <person name="Ravi A."/>
            <person name="Getino M."/>
            <person name="Pursley I."/>
            <person name="Horton D.L."/>
            <person name="Alikhan N.F."/>
            <person name="Baker D."/>
            <person name="Gharbi K."/>
            <person name="Hall N."/>
            <person name="Watson M."/>
            <person name="Adriaenssens E.M."/>
            <person name="Foster-Nyarko E."/>
            <person name="Jarju S."/>
            <person name="Secka A."/>
            <person name="Antonio M."/>
            <person name="Oren A."/>
            <person name="Chaudhuri R.R."/>
            <person name="La Ragione R."/>
            <person name="Hildebrand F."/>
            <person name="Pallen M.J."/>
        </authorList>
    </citation>
    <scope>NUCLEOTIDE SEQUENCE</scope>
    <source>
        <strain evidence="2">B5-657</strain>
    </source>
</reference>
<protein>
    <recommendedName>
        <fullName evidence="4">DUF5105 domain-containing protein</fullName>
    </recommendedName>
</protein>
<sequence length="216" mass="24058">MFHKKKYILSFLFILGLLFFTACQKSPSASSIALNYYDLIIKQNTSDIISLGMPAETAEAITSHIKENLQTQISEKLCMNGRITIDQHKILQVQEAYLASLQKLQATASDQKEGDHYLVTLSTSYIDYAAIDEQATSAALKEVDISQFTDEVLYLTTLTDAYISYLIAGYQNATPSQTFNESTFIFTSQNGLWLPSDYDAFVAELCNLVSPPDKAS</sequence>
<name>A0A9E2NMJ2_9FIRM</name>
<feature type="chain" id="PRO_5039084608" description="DUF5105 domain-containing protein" evidence="1">
    <location>
        <begin position="25"/>
        <end position="216"/>
    </location>
</feature>
<feature type="signal peptide" evidence="1">
    <location>
        <begin position="1"/>
        <end position="24"/>
    </location>
</feature>
<dbReference type="AlphaFoldDB" id="A0A9E2NMJ2"/>
<gene>
    <name evidence="2" type="ORF">H9872_10290</name>
</gene>
<dbReference type="EMBL" id="JAHLFQ010000243">
    <property type="protein sequence ID" value="MBU3805129.1"/>
    <property type="molecule type" value="Genomic_DNA"/>
</dbReference>
<evidence type="ECO:0000313" key="3">
    <source>
        <dbReference type="Proteomes" id="UP000824229"/>
    </source>
</evidence>
<evidence type="ECO:0008006" key="4">
    <source>
        <dbReference type="Google" id="ProtNLM"/>
    </source>
</evidence>
<evidence type="ECO:0000256" key="1">
    <source>
        <dbReference type="SAM" id="SignalP"/>
    </source>
</evidence>